<comment type="caution">
    <text evidence="1">The sequence shown here is derived from an EMBL/GenBank/DDBJ whole genome shotgun (WGS) entry which is preliminary data.</text>
</comment>
<evidence type="ECO:0000313" key="1">
    <source>
        <dbReference type="EMBL" id="MDN4506631.1"/>
    </source>
</evidence>
<dbReference type="Proteomes" id="UP001172702">
    <property type="component" value="Unassembled WGS sequence"/>
</dbReference>
<reference evidence="1 2" key="1">
    <citation type="submission" date="2023-07" db="EMBL/GenBank/DDBJ databases">
        <title>Strategy for survival of the halotoleranting strain Dietzia MX2 from the Yakshinskoe mineral salts deposit.</title>
        <authorList>
            <person name="Kharitonova M.A."/>
            <person name="Kupriyanova-Ashina F.G."/>
            <person name="Shakirov T.R."/>
            <person name="Vafina M.S."/>
            <person name="Ilinskaya O.N."/>
        </authorList>
    </citation>
    <scope>NUCLEOTIDE SEQUENCE [LARGE SCALE GENOMIC DNA]</scope>
    <source>
        <strain evidence="1 2">MX2</strain>
    </source>
</reference>
<dbReference type="RefSeq" id="WP_301162664.1">
    <property type="nucleotide sequence ID" value="NZ_JAUHTB010000012.1"/>
</dbReference>
<organism evidence="1 2">
    <name type="scientific">Dietzia maris</name>
    <dbReference type="NCBI Taxonomy" id="37915"/>
    <lineage>
        <taxon>Bacteria</taxon>
        <taxon>Bacillati</taxon>
        <taxon>Actinomycetota</taxon>
        <taxon>Actinomycetes</taxon>
        <taxon>Mycobacteriales</taxon>
        <taxon>Dietziaceae</taxon>
        <taxon>Dietzia</taxon>
    </lineage>
</organism>
<gene>
    <name evidence="1" type="ORF">QYF62_11260</name>
</gene>
<evidence type="ECO:0000313" key="2">
    <source>
        <dbReference type="Proteomes" id="UP001172702"/>
    </source>
</evidence>
<dbReference type="EMBL" id="JAUHTB010000012">
    <property type="protein sequence ID" value="MDN4506631.1"/>
    <property type="molecule type" value="Genomic_DNA"/>
</dbReference>
<keyword evidence="2" id="KW-1185">Reference proteome</keyword>
<name>A0ABT8H2D9_9ACTN</name>
<proteinExistence type="predicted"/>
<protein>
    <submittedName>
        <fullName evidence="1">Uncharacterized protein</fullName>
    </submittedName>
</protein>
<sequence>MTNDFAKTLRIAVITAQSDALALHAVAEEIRKALDQVQAESYLGPWETDLEKHQLAALAGYLDRASRFIDLGSVLLNAGGRDEAWALLATAARTVDAMLDIHDDTDTGGWAEESQQQLHELTRTTDHGLPAVIEPVGVAATVDGPIAEVTTLSDLRLQRTPEVFLDEDDLDARFTQNAWDLLTIAQHHIARHLMAWNGVDTVQSILDGLHQARAERDAAFPSAA</sequence>
<accession>A0ABT8H2D9</accession>